<dbReference type="RefSeq" id="WP_007186857.1">
    <property type="nucleotide sequence ID" value="NZ_AKGD01000003.1"/>
</dbReference>
<sequence>MSTEAEYHGPATRELKLVAERKFEEPTEQTAPMQRRLPPSRPGFHARDVGFGVLHSVRAGLPRCRRRGRYVFYCP</sequence>
<dbReference type="STRING" id="1172194.WQQ_39220"/>
<name>I7ZAN0_9GAMM</name>
<comment type="caution">
    <text evidence="1">The sequence shown here is derived from an EMBL/GenBank/DDBJ whole genome shotgun (WGS) entry which is preliminary data.</text>
</comment>
<reference evidence="1 2" key="1">
    <citation type="journal article" date="2012" name="J. Bacteriol.">
        <title>Genome Sequence of n-Alkane-Degrading Hydrocarboniphaga effusa Strain AP103T (ATCC BAA-332T).</title>
        <authorList>
            <person name="Chang H.K."/>
            <person name="Zylstra G.J."/>
            <person name="Chae J.C."/>
        </authorList>
    </citation>
    <scope>NUCLEOTIDE SEQUENCE [LARGE SCALE GENOMIC DNA]</scope>
    <source>
        <strain evidence="1 2">AP103</strain>
    </source>
</reference>
<evidence type="ECO:0000313" key="2">
    <source>
        <dbReference type="Proteomes" id="UP000003704"/>
    </source>
</evidence>
<organism evidence="1 2">
    <name type="scientific">Hydrocarboniphaga effusa AP103</name>
    <dbReference type="NCBI Taxonomy" id="1172194"/>
    <lineage>
        <taxon>Bacteria</taxon>
        <taxon>Pseudomonadati</taxon>
        <taxon>Pseudomonadota</taxon>
        <taxon>Gammaproteobacteria</taxon>
        <taxon>Nevskiales</taxon>
        <taxon>Nevskiaceae</taxon>
        <taxon>Hydrocarboniphaga</taxon>
    </lineage>
</organism>
<dbReference type="EMBL" id="AKGD01000003">
    <property type="protein sequence ID" value="EIT68727.1"/>
    <property type="molecule type" value="Genomic_DNA"/>
</dbReference>
<dbReference type="AlphaFoldDB" id="I7ZAN0"/>
<gene>
    <name evidence="1" type="ORF">WQQ_39220</name>
</gene>
<keyword evidence="2" id="KW-1185">Reference proteome</keyword>
<accession>I7ZAN0</accession>
<protein>
    <submittedName>
        <fullName evidence="1">Uncharacterized protein</fullName>
    </submittedName>
</protein>
<proteinExistence type="predicted"/>
<dbReference type="Proteomes" id="UP000003704">
    <property type="component" value="Unassembled WGS sequence"/>
</dbReference>
<evidence type="ECO:0000313" key="1">
    <source>
        <dbReference type="EMBL" id="EIT68727.1"/>
    </source>
</evidence>